<feature type="region of interest" description="Disordered" evidence="1">
    <location>
        <begin position="1"/>
        <end position="24"/>
    </location>
</feature>
<dbReference type="EMBL" id="ACZV01000005">
    <property type="protein sequence ID" value="EEX91880.1"/>
    <property type="molecule type" value="Genomic_DNA"/>
</dbReference>
<name>C9QJM7_VIBOR</name>
<organism evidence="3 4">
    <name type="scientific">Vibrio orientalis CIP 102891 = ATCC 33934</name>
    <dbReference type="NCBI Taxonomy" id="675816"/>
    <lineage>
        <taxon>Bacteria</taxon>
        <taxon>Pseudomonadati</taxon>
        <taxon>Pseudomonadota</taxon>
        <taxon>Gammaproteobacteria</taxon>
        <taxon>Vibrionales</taxon>
        <taxon>Vibrionaceae</taxon>
        <taxon>Vibrio</taxon>
        <taxon>Vibrio oreintalis group</taxon>
    </lineage>
</organism>
<proteinExistence type="predicted"/>
<dbReference type="Proteomes" id="UP000002817">
    <property type="component" value="Unassembled WGS sequence"/>
</dbReference>
<accession>C9QJM7</accession>
<sequence length="50" mass="5707">MFEPILEPEPIPEQRPEGCSDEQPDISTNCLGCPRAWVCPDHLQVWQDSL</sequence>
<protein>
    <submittedName>
        <fullName evidence="3">Uncharacterized protein</fullName>
    </submittedName>
</protein>
<reference evidence="3 4" key="3">
    <citation type="journal article" date="2012" name="Int. J. Syst. Evol. Microbiol.">
        <title>Vibrio caribbeanicus sp. nov., isolated from the marine sponge Scleritoderma cyanea.</title>
        <authorList>
            <person name="Hoffmann M."/>
            <person name="Monday S.R."/>
            <person name="Allard M.W."/>
            <person name="Strain E.A."/>
            <person name="Whittaker P."/>
            <person name="Naum M."/>
            <person name="McCarthy P.J."/>
            <person name="Lopez J.V."/>
            <person name="Fischer M."/>
            <person name="Brown E.W."/>
        </authorList>
    </citation>
    <scope>NUCLEOTIDE SEQUENCE [LARGE SCALE GENOMIC DNA]</scope>
    <source>
        <strain evidence="3">CIP 102891</strain>
        <strain evidence="4">CIP 102891 / ATCC 33934</strain>
    </source>
</reference>
<dbReference type="PATRIC" id="fig|675816.5.peg.3165"/>
<keyword evidence="5" id="KW-1185">Reference proteome</keyword>
<evidence type="ECO:0000313" key="5">
    <source>
        <dbReference type="Proteomes" id="UP000003515"/>
    </source>
</evidence>
<gene>
    <name evidence="2" type="ORF">VIA_002522</name>
    <name evidence="3" type="ORF">VIOR3934_09023</name>
</gene>
<reference evidence="2 5" key="1">
    <citation type="submission" date="2009-10" db="EMBL/GenBank/DDBJ databases">
        <authorList>
            <consortium name="Los Alamos National Laboratory (LANL)"/>
            <consortium name="National Microbial Pathogen Data Resource (NMPDR)"/>
            <person name="Munk A.C."/>
            <person name="Chertkov O."/>
            <person name="Tapia R."/>
            <person name="Green L."/>
            <person name="Rogers Y."/>
            <person name="Detter J.C."/>
            <person name="Bruce D."/>
            <person name="Brettin T.S."/>
            <person name="Colwell R.R."/>
            <person name="Huq A."/>
            <person name="Grim C.J."/>
            <person name="Hasan N.A."/>
            <person name="Bartels D."/>
            <person name="Vonstein V."/>
        </authorList>
    </citation>
    <scope>NUCLEOTIDE SEQUENCE [LARGE SCALE GENOMIC DNA]</scope>
    <source>
        <strain evidence="2 5">CIP 102891</strain>
    </source>
</reference>
<evidence type="ECO:0000313" key="3">
    <source>
        <dbReference type="EMBL" id="EGU47931.1"/>
    </source>
</evidence>
<dbReference type="EMBL" id="AFWH01000044">
    <property type="protein sequence ID" value="EGU47931.1"/>
    <property type="molecule type" value="Genomic_DNA"/>
</dbReference>
<dbReference type="STRING" id="675816.VIA_002522"/>
<evidence type="ECO:0000256" key="1">
    <source>
        <dbReference type="SAM" id="MobiDB-lite"/>
    </source>
</evidence>
<dbReference type="Proteomes" id="UP000003515">
    <property type="component" value="Unassembled WGS sequence"/>
</dbReference>
<dbReference type="AlphaFoldDB" id="C9QJM7"/>
<comment type="caution">
    <text evidence="3">The sequence shown here is derived from an EMBL/GenBank/DDBJ whole genome shotgun (WGS) entry which is preliminary data.</text>
</comment>
<dbReference type="RefSeq" id="WP_004413432.1">
    <property type="nucleotide sequence ID" value="NZ_ACZV01000005.1"/>
</dbReference>
<reference evidence="3" key="2">
    <citation type="submission" date="2011-08" db="EMBL/GenBank/DDBJ databases">
        <authorList>
            <person name="Hoffman M."/>
            <person name="Strain E.A."/>
            <person name="Brown E."/>
            <person name="Allard M.W."/>
        </authorList>
    </citation>
    <scope>NUCLEOTIDE SEQUENCE</scope>
    <source>
        <strain evidence="3">CIP 102891</strain>
    </source>
</reference>
<evidence type="ECO:0000313" key="4">
    <source>
        <dbReference type="Proteomes" id="UP000002817"/>
    </source>
</evidence>
<evidence type="ECO:0000313" key="2">
    <source>
        <dbReference type="EMBL" id="EEX91880.1"/>
    </source>
</evidence>